<dbReference type="EMBL" id="SNZH01000002">
    <property type="protein sequence ID" value="TDR47577.1"/>
    <property type="molecule type" value="Genomic_DNA"/>
</dbReference>
<protein>
    <submittedName>
        <fullName evidence="2">Uncharacterized protein</fullName>
    </submittedName>
</protein>
<dbReference type="RefSeq" id="WP_133817293.1">
    <property type="nucleotide sequence ID" value="NZ_SNZH01000002.1"/>
</dbReference>
<keyword evidence="3" id="KW-1185">Reference proteome</keyword>
<feature type="signal peptide" evidence="1">
    <location>
        <begin position="1"/>
        <end position="29"/>
    </location>
</feature>
<keyword evidence="1" id="KW-0732">Signal</keyword>
<name>A0A4R6Z731_9GAMM</name>
<evidence type="ECO:0000256" key="1">
    <source>
        <dbReference type="SAM" id="SignalP"/>
    </source>
</evidence>
<dbReference type="AlphaFoldDB" id="A0A4R6Z731"/>
<accession>A0A4R6Z731</accession>
<reference evidence="2 3" key="1">
    <citation type="submission" date="2019-03" db="EMBL/GenBank/DDBJ databases">
        <title>Genomic Encyclopedia of Type Strains, Phase IV (KMG-IV): sequencing the most valuable type-strain genomes for metagenomic binning, comparative biology and taxonomic classification.</title>
        <authorList>
            <person name="Goeker M."/>
        </authorList>
    </citation>
    <scope>NUCLEOTIDE SEQUENCE [LARGE SCALE GENOMIC DNA]</scope>
    <source>
        <strain evidence="2 3">DSM 21667</strain>
    </source>
</reference>
<feature type="chain" id="PRO_5020292834" evidence="1">
    <location>
        <begin position="30"/>
        <end position="323"/>
    </location>
</feature>
<proteinExistence type="predicted"/>
<organism evidence="2 3">
    <name type="scientific">Tahibacter aquaticus</name>
    <dbReference type="NCBI Taxonomy" id="520092"/>
    <lineage>
        <taxon>Bacteria</taxon>
        <taxon>Pseudomonadati</taxon>
        <taxon>Pseudomonadota</taxon>
        <taxon>Gammaproteobacteria</taxon>
        <taxon>Lysobacterales</taxon>
        <taxon>Rhodanobacteraceae</taxon>
        <taxon>Tahibacter</taxon>
    </lineage>
</organism>
<comment type="caution">
    <text evidence="2">The sequence shown here is derived from an EMBL/GenBank/DDBJ whole genome shotgun (WGS) entry which is preliminary data.</text>
</comment>
<evidence type="ECO:0000313" key="2">
    <source>
        <dbReference type="EMBL" id="TDR47577.1"/>
    </source>
</evidence>
<evidence type="ECO:0000313" key="3">
    <source>
        <dbReference type="Proteomes" id="UP000295293"/>
    </source>
</evidence>
<gene>
    <name evidence="2" type="ORF">DFR29_102237</name>
</gene>
<sequence>MKTSTFRIRAGFFGLVGLLLLAPLASSQAADSNELGSPADTAQLYSEDYARLIEAALPPFRAELLARRLESVRLKYPDGYAPLKLRKISDLEALLGLPHADLTGSDYVANKTATYGIAKASGRVHFARNIEGEPPMAFADAQRSQREIEARHLDLLERAGIDAQQVLFKNTGVMALRTQGTDKPEDTAILTADSVFTYALRNIDGMQVEGSEAKLASRKGGDVVGLSLRWPSLLLHPQLTSFKLKSTDELKRELLAEVRKAANGAVVNVQMAVVLRPVKLDGRQVFVPSLKVGVLPKEEEGAMFYIDLPQQKLVYQEGEISDS</sequence>
<dbReference type="OrthoDB" id="9831970at2"/>
<dbReference type="Proteomes" id="UP000295293">
    <property type="component" value="Unassembled WGS sequence"/>
</dbReference>